<reference evidence="9" key="2">
    <citation type="submission" date="2012-08" db="EMBL/GenBank/DDBJ databases">
        <title>Genome sequence of Kazachstania naganishii.</title>
        <authorList>
            <person name="Gordon J.L."/>
            <person name="Armisen D."/>
            <person name="Proux-Wera E."/>
            <person name="OhEigeartaigh S.S."/>
            <person name="Byrne K.P."/>
            <person name="Wolfe K.H."/>
        </authorList>
    </citation>
    <scope>NUCLEOTIDE SEQUENCE [LARGE SCALE GENOMIC DNA]</scope>
    <source>
        <strain evidence="9">ATCC MYA-139 / BCRC 22969 / CBS 8797 / CCRC 22969 / KCTC 17520 / NBRC 10181 / NCYC 3082</strain>
    </source>
</reference>
<dbReference type="OrthoDB" id="343623at2759"/>
<dbReference type="GO" id="GO:0003688">
    <property type="term" value="F:DNA replication origin binding"/>
    <property type="evidence" value="ECO:0007669"/>
    <property type="project" value="EnsemblFungi"/>
</dbReference>
<dbReference type="InterPro" id="IPR016527">
    <property type="entry name" value="ORC4"/>
</dbReference>
<evidence type="ECO:0000256" key="4">
    <source>
        <dbReference type="ARBA" id="ARBA00023125"/>
    </source>
</evidence>
<organism evidence="8 9">
    <name type="scientific">Huiozyma naganishii (strain ATCC MYA-139 / BCRC 22969 / CBS 8797 / KCTC 17520 / NBRC 10181 / NCYC 3082 / Yp74L-3)</name>
    <name type="common">Yeast</name>
    <name type="synonym">Kazachstania naganishii</name>
    <dbReference type="NCBI Taxonomy" id="1071383"/>
    <lineage>
        <taxon>Eukaryota</taxon>
        <taxon>Fungi</taxon>
        <taxon>Dikarya</taxon>
        <taxon>Ascomycota</taxon>
        <taxon>Saccharomycotina</taxon>
        <taxon>Saccharomycetes</taxon>
        <taxon>Saccharomycetales</taxon>
        <taxon>Saccharomycetaceae</taxon>
        <taxon>Huiozyma</taxon>
    </lineage>
</organism>
<sequence length="567" mass="64864">MTVFETAVRSEDAADLSTQHDALEDADLFSIAKRNSGNDEEESDEVEKKRQKPNDKGGTFTLKDVISLIEKRSLYRRVTKETGDVIFQQFKNRLLRHINLSLPASEISIYPYLRNTKAEISRMLKQSIVQKESHSAIIIGPRNSYKTFLIEHELELLNQEYSNQFIVIRLNGFIHSESSAIKGIATQLEEQLQKLHGVHHSFPKKEEEIPSEDGENEISKGSLTDVFERILRLLDSASQRSSGDANEKDKGITKITVVFVFDEIDTFAGPIRQTLLYNLFDMVEHARVPVCIFGNTTKINMLDYLEKRVKSRFSQRMIYMPNFSGLDDFKANVVSQMVPSGDDPITTAWLHMVEAQTRDENSSFFQELKRNYETVQSLPEWSNAVLPILSFATDLDDMRDKLGSANFTRQWRLNQLELGLTSRIQSLSELELAILIGSARVALKSKDHVINFNLVYVEYKELMKSLNSRIPTASALHPTKMFENALKIWSKRDVKNVWETLEELNLITEKSAVGLRDSAAAVFFASNYTFQGTNMPFDLRAYHSQVTLAELRRVIPKTSIYQPWTQL</sequence>
<feature type="region of interest" description="Disordered" evidence="6">
    <location>
        <begin position="1"/>
        <end position="21"/>
    </location>
</feature>
<feature type="domain" description="Origin recognition complex subunit 4 C-terminal" evidence="7">
    <location>
        <begin position="342"/>
        <end position="554"/>
    </location>
</feature>
<dbReference type="SUPFAM" id="SSF52540">
    <property type="entry name" value="P-loop containing nucleoside triphosphate hydrolases"/>
    <property type="match status" value="1"/>
</dbReference>
<reference evidence="8 9" key="1">
    <citation type="journal article" date="2011" name="Proc. Natl. Acad. Sci. U.S.A.">
        <title>Evolutionary erosion of yeast sex chromosomes by mating-type switching accidents.</title>
        <authorList>
            <person name="Gordon J.L."/>
            <person name="Armisen D."/>
            <person name="Proux-Wera E."/>
            <person name="Oheigeartaigh S.S."/>
            <person name="Byrne K.P."/>
            <person name="Wolfe K.H."/>
        </authorList>
    </citation>
    <scope>NUCLEOTIDE SEQUENCE [LARGE SCALE GENOMIC DNA]</scope>
    <source>
        <strain evidence="9">ATCC MYA-139 / BCRC 22969 / CBS 8797 / CCRC 22969 / KCTC 17520 / NBRC 10181 / NCYC 3082</strain>
    </source>
</reference>
<dbReference type="GO" id="GO:0005664">
    <property type="term" value="C:nuclear origin of replication recognition complex"/>
    <property type="evidence" value="ECO:0007669"/>
    <property type="project" value="EnsemblFungi"/>
</dbReference>
<dbReference type="STRING" id="1071383.J7S8Q7"/>
<evidence type="ECO:0000256" key="5">
    <source>
        <dbReference type="ARBA" id="ARBA00023242"/>
    </source>
</evidence>
<feature type="region of interest" description="Disordered" evidence="6">
    <location>
        <begin position="33"/>
        <end position="57"/>
    </location>
</feature>
<dbReference type="OMA" id="QRIIYMP"/>
<dbReference type="Pfam" id="PF14629">
    <property type="entry name" value="ORC4_C"/>
    <property type="match status" value="1"/>
</dbReference>
<keyword evidence="5" id="KW-0539">Nucleus</keyword>
<keyword evidence="4" id="KW-0238">DNA-binding</keyword>
<accession>J7S8Q7</accession>
<dbReference type="RefSeq" id="XP_022465282.1">
    <property type="nucleotide sequence ID" value="XM_022608825.1"/>
</dbReference>
<comment type="subcellular location">
    <subcellularLocation>
        <location evidence="1">Nucleus</location>
    </subcellularLocation>
</comment>
<dbReference type="GO" id="GO:0006270">
    <property type="term" value="P:DNA replication initiation"/>
    <property type="evidence" value="ECO:0007669"/>
    <property type="project" value="EnsemblFungi"/>
</dbReference>
<dbReference type="PANTHER" id="PTHR12087:SF0">
    <property type="entry name" value="ORIGIN RECOGNITION COMPLEX SUBUNIT 4"/>
    <property type="match status" value="1"/>
</dbReference>
<evidence type="ECO:0000256" key="2">
    <source>
        <dbReference type="ARBA" id="ARBA00005334"/>
    </source>
</evidence>
<gene>
    <name evidence="8" type="primary">KNAG0F03740</name>
    <name evidence="8" type="ordered locus">KNAG_0F03740</name>
</gene>
<evidence type="ECO:0000313" key="9">
    <source>
        <dbReference type="Proteomes" id="UP000006310"/>
    </source>
</evidence>
<dbReference type="GO" id="GO:0006267">
    <property type="term" value="P:pre-replicative complex assembly involved in nuclear cell cycle DNA replication"/>
    <property type="evidence" value="ECO:0007669"/>
    <property type="project" value="EnsemblFungi"/>
</dbReference>
<evidence type="ECO:0000259" key="7">
    <source>
        <dbReference type="Pfam" id="PF14629"/>
    </source>
</evidence>
<dbReference type="GeneID" id="34526751"/>
<feature type="compositionally biased region" description="Basic and acidic residues" evidence="6">
    <location>
        <begin position="46"/>
        <end position="55"/>
    </location>
</feature>
<dbReference type="InterPro" id="IPR032705">
    <property type="entry name" value="ORC4_C"/>
</dbReference>
<keyword evidence="9" id="KW-1185">Reference proteome</keyword>
<proteinExistence type="inferred from homology"/>
<dbReference type="eggNOG" id="KOG2228">
    <property type="taxonomic scope" value="Eukaryota"/>
</dbReference>
<dbReference type="AlphaFoldDB" id="J7S8Q7"/>
<dbReference type="GO" id="GO:0031261">
    <property type="term" value="C:DNA replication preinitiation complex"/>
    <property type="evidence" value="ECO:0007669"/>
    <property type="project" value="EnsemblFungi"/>
</dbReference>
<keyword evidence="3" id="KW-0235">DNA replication</keyword>
<evidence type="ECO:0000313" key="8">
    <source>
        <dbReference type="EMBL" id="CCK71036.1"/>
    </source>
</evidence>
<evidence type="ECO:0000256" key="6">
    <source>
        <dbReference type="SAM" id="MobiDB-lite"/>
    </source>
</evidence>
<dbReference type="HOGENOM" id="CLU_007115_4_0_1"/>
<dbReference type="EMBL" id="HE978319">
    <property type="protein sequence ID" value="CCK71036.1"/>
    <property type="molecule type" value="Genomic_DNA"/>
</dbReference>
<protein>
    <recommendedName>
        <fullName evidence="7">Origin recognition complex subunit 4 C-terminal domain-containing protein</fullName>
    </recommendedName>
</protein>
<dbReference type="Gene3D" id="3.40.50.300">
    <property type="entry name" value="P-loop containing nucleotide triphosphate hydrolases"/>
    <property type="match status" value="1"/>
</dbReference>
<dbReference type="KEGG" id="kng:KNAG_0F03740"/>
<dbReference type="FunFam" id="3.40.50.300:FF:001499">
    <property type="entry name" value="Origin recognition complex subunit 4, putative"/>
    <property type="match status" value="1"/>
</dbReference>
<dbReference type="GO" id="GO:0005656">
    <property type="term" value="C:nuclear pre-replicative complex"/>
    <property type="evidence" value="ECO:0007669"/>
    <property type="project" value="EnsemblFungi"/>
</dbReference>
<evidence type="ECO:0000256" key="3">
    <source>
        <dbReference type="ARBA" id="ARBA00022705"/>
    </source>
</evidence>
<dbReference type="PIRSF" id="PIRSF007858">
    <property type="entry name" value="ORC4"/>
    <property type="match status" value="1"/>
</dbReference>
<dbReference type="Proteomes" id="UP000006310">
    <property type="component" value="Chromosome 6"/>
</dbReference>
<dbReference type="InterPro" id="IPR027417">
    <property type="entry name" value="P-loop_NTPase"/>
</dbReference>
<name>J7S8Q7_HUIN7</name>
<comment type="similarity">
    <text evidence="2">Belongs to the ORC4 family.</text>
</comment>
<dbReference type="GO" id="GO:0030466">
    <property type="term" value="P:silent mating-type cassette heterochromatin formation"/>
    <property type="evidence" value="ECO:0007669"/>
    <property type="project" value="EnsemblFungi"/>
</dbReference>
<evidence type="ECO:0000256" key="1">
    <source>
        <dbReference type="ARBA" id="ARBA00004123"/>
    </source>
</evidence>
<dbReference type="PANTHER" id="PTHR12087">
    <property type="entry name" value="ORIGIN RECOGNITION COMPLEX SUBUNIT 4"/>
    <property type="match status" value="1"/>
</dbReference>